<evidence type="ECO:0000256" key="1">
    <source>
        <dbReference type="ARBA" id="ARBA00022729"/>
    </source>
</evidence>
<dbReference type="InterPro" id="IPR011519">
    <property type="entry name" value="UnbV_ASPIC"/>
</dbReference>
<dbReference type="STRING" id="1416801.SAMN05192553_104456"/>
<dbReference type="InterPro" id="IPR028994">
    <property type="entry name" value="Integrin_alpha_N"/>
</dbReference>
<dbReference type="EMBL" id="FNZH01000004">
    <property type="protein sequence ID" value="SEJ52293.1"/>
    <property type="molecule type" value="Genomic_DNA"/>
</dbReference>
<evidence type="ECO:0000313" key="4">
    <source>
        <dbReference type="EMBL" id="SEJ52293.1"/>
    </source>
</evidence>
<evidence type="ECO:0000313" key="5">
    <source>
        <dbReference type="Proteomes" id="UP000199403"/>
    </source>
</evidence>
<dbReference type="InterPro" id="IPR027039">
    <property type="entry name" value="Crtac1"/>
</dbReference>
<protein>
    <submittedName>
        <fullName evidence="4">Repeat domain-containing protein</fullName>
    </submittedName>
</protein>
<keyword evidence="5" id="KW-1185">Reference proteome</keyword>
<accession>A0A1H6ZFF4</accession>
<name>A0A1H6ZFF4_9BACT</name>
<reference evidence="5" key="1">
    <citation type="submission" date="2016-10" db="EMBL/GenBank/DDBJ databases">
        <authorList>
            <person name="Varghese N."/>
            <person name="Submissions S."/>
        </authorList>
    </citation>
    <scope>NUCLEOTIDE SEQUENCE [LARGE SCALE GENOMIC DNA]</scope>
    <source>
        <strain evidence="5">IBRC-M 10761</strain>
    </source>
</reference>
<dbReference type="PANTHER" id="PTHR16026">
    <property type="entry name" value="CARTILAGE ACIDIC PROTEIN 1"/>
    <property type="match status" value="1"/>
</dbReference>
<proteinExistence type="predicted"/>
<dbReference type="Proteomes" id="UP000199403">
    <property type="component" value="Unassembled WGS sequence"/>
</dbReference>
<gene>
    <name evidence="4" type="ORF">SAMN05192553_104456</name>
</gene>
<dbReference type="Pfam" id="PF13517">
    <property type="entry name" value="FG-GAP_3"/>
    <property type="match status" value="5"/>
</dbReference>
<feature type="region of interest" description="Disordered" evidence="2">
    <location>
        <begin position="585"/>
        <end position="606"/>
    </location>
</feature>
<dbReference type="SUPFAM" id="SSF69318">
    <property type="entry name" value="Integrin alpha N-terminal domain"/>
    <property type="match status" value="3"/>
</dbReference>
<dbReference type="AlphaFoldDB" id="A0A1H6ZFF4"/>
<dbReference type="Pfam" id="PF07593">
    <property type="entry name" value="UnbV_ASPIC"/>
    <property type="match status" value="1"/>
</dbReference>
<dbReference type="InterPro" id="IPR013517">
    <property type="entry name" value="FG-GAP"/>
</dbReference>
<dbReference type="OrthoDB" id="9816120at2"/>
<keyword evidence="1" id="KW-0732">Signal</keyword>
<evidence type="ECO:0000259" key="3">
    <source>
        <dbReference type="Pfam" id="PF07593"/>
    </source>
</evidence>
<feature type="domain" description="ASPIC/UnbV" evidence="3">
    <location>
        <begin position="514"/>
        <end position="580"/>
    </location>
</feature>
<organism evidence="4 5">
    <name type="scientific">Cyclobacterium xiamenense</name>
    <dbReference type="NCBI Taxonomy" id="1297121"/>
    <lineage>
        <taxon>Bacteria</taxon>
        <taxon>Pseudomonadati</taxon>
        <taxon>Bacteroidota</taxon>
        <taxon>Cytophagia</taxon>
        <taxon>Cytophagales</taxon>
        <taxon>Cyclobacteriaceae</taxon>
        <taxon>Cyclobacterium</taxon>
    </lineage>
</organism>
<sequence length="1165" mass="128776">MKQFLVPVMMALLLGFSCREPQLLSEIPASHSGVDFQNTLREDEFMNILTFEYFYNGAGVAVADFNGDGLDDLFFTSNMGNSELYINTGDFTFENRTASSGITTQGKWATGVSIVDINQDGLRDIYICFSGPYGSPQRANELYVNQGDLTFIEMAESYGLADRGFSTQAAFFDFDRDGDLDLYLLNNMTDETGPNIIRPKRLQGEMLNTDKLYRNNGDQTFTDISTEAGITIEGYGLGVAITDSNRDGWPDIYVSNDYLSNDLLYLNQQDGTFTNVAGKAFPHTSYSSMGTDVADFNNDGLPDILSVDMLPPDTYRQKLMFGKTGNDRYLSELKTGYEPQLMRNTLQLHRGTTTENLPLFSDIAPMAGVSATDWSWAPLWVDLDNDGWKDLLITNGYPRDITNRDFVDYRSNFARLSSREISEALKNLEGAHIPNFIFQNRRDLTFRDVGVDWGMAQPSYSSGAAYADLNNDGALDLIVTNTYANAAIYQNNAGKKGARFLQLQLTGKRPNIQALGAKVYLWTDSLQQFHEQYLTRGYQSSVSETIHFGLGTAETVDSLLVVWPNGEHSRLTDIPANQTLELDQEAATPASKEPVGPLAATPTLRPKSAPQLPVFAHEERYYADFNLQPMLPHKHSQLGPGAAVADLNGDGLEDLYVGGAHGQTGQLFIQTPEGSFDRRSLPEADAVYEDMGALFFDADGDGDQDLYLVSGGNEFKPGSPYYQDRLYLNDGNGEFLRAEGSLPENPVSGSCVIAGDFDADGDLDLFIGGRLAPNDYPLPGTSQLLLNEGGKFRDVTKERAPGLASIGMVTAALWSDYNNDGWLDLWLVGEWMEVTLFENQQGKLVRKPGEKGLANSAGWWNSITGADLNGDGRTDYILGNLGHNSRYQAREGEPLQIHWADFDANGSREAIISEVRDGKRVPLHPRDDLFQQLPSLRKTYPSYQDYARADLASLIAATGVSEPQQLSADRFASGILLNTEEGFHWLPLPNEAQLAPVYGALASDFDGDGHTDLFLTGNNHQAEAINGPYDASYGLLLHGDGKGSFTCPPQSPWISGDHRGLTHLRVESQGKNLAVALKNDAPTTWLDIFPDTPSDFSPPNVDRAAYVELHYRSGRVRKKECYRGAGYLTQQPTSIPYEKELIRIDYFDLQGNRLTSYPVQSNLEK</sequence>
<dbReference type="PANTHER" id="PTHR16026:SF0">
    <property type="entry name" value="CARTILAGE ACIDIC PROTEIN 1"/>
    <property type="match status" value="1"/>
</dbReference>
<dbReference type="RefSeq" id="WP_092176009.1">
    <property type="nucleotide sequence ID" value="NZ_FNZH01000004.1"/>
</dbReference>
<dbReference type="Gene3D" id="2.130.10.130">
    <property type="entry name" value="Integrin alpha, N-terminal"/>
    <property type="match status" value="4"/>
</dbReference>
<dbReference type="PROSITE" id="PS51257">
    <property type="entry name" value="PROKAR_LIPOPROTEIN"/>
    <property type="match status" value="1"/>
</dbReference>
<evidence type="ECO:0000256" key="2">
    <source>
        <dbReference type="SAM" id="MobiDB-lite"/>
    </source>
</evidence>